<organism evidence="1">
    <name type="scientific">Timema cristinae</name>
    <name type="common">Walking stick</name>
    <dbReference type="NCBI Taxonomy" id="61476"/>
    <lineage>
        <taxon>Eukaryota</taxon>
        <taxon>Metazoa</taxon>
        <taxon>Ecdysozoa</taxon>
        <taxon>Arthropoda</taxon>
        <taxon>Hexapoda</taxon>
        <taxon>Insecta</taxon>
        <taxon>Pterygota</taxon>
        <taxon>Neoptera</taxon>
        <taxon>Polyneoptera</taxon>
        <taxon>Phasmatodea</taxon>
        <taxon>Timematodea</taxon>
        <taxon>Timematoidea</taxon>
        <taxon>Timematidae</taxon>
        <taxon>Timema</taxon>
    </lineage>
</organism>
<evidence type="ECO:0000313" key="1">
    <source>
        <dbReference type="EMBL" id="CAD7401232.1"/>
    </source>
</evidence>
<reference evidence="1" key="1">
    <citation type="submission" date="2020-11" db="EMBL/GenBank/DDBJ databases">
        <authorList>
            <person name="Tran Van P."/>
        </authorList>
    </citation>
    <scope>NUCLEOTIDE SEQUENCE</scope>
</reference>
<name>A0A7R9CTK5_TIMCR</name>
<dbReference type="AlphaFoldDB" id="A0A7R9CTK5"/>
<proteinExistence type="predicted"/>
<gene>
    <name evidence="1" type="ORF">TCEB3V08_LOCUS5912</name>
</gene>
<dbReference type="EMBL" id="OC318267">
    <property type="protein sequence ID" value="CAD7401232.1"/>
    <property type="molecule type" value="Genomic_DNA"/>
</dbReference>
<accession>A0A7R9CTK5</accession>
<sequence length="275" mass="30804">MAPSDIRVKGLELSHGAQSIYSGGCGSGIYLSVTWTGFEPTNFGPANSDQKPLLMDACVGTEECTDPAILLSGNHVACKTARYKKEKKKDIRCPYHKLEHELKQALVSDEHKLKLGQNHPRHTKDSISRYEDQEDLTSTDNVLVSEQDQELALTNLLILKQDDEQAISRVRRFSRHVVSDCLCKDDANKSSIVYNSPPARPSSDKRKKEIFSRVCEPDVMLLIENVVTLLKVGFSMFIFTFEIAPSLLLWLYPQDPETEDRVGGIFSVFTSPVSI</sequence>
<protein>
    <submittedName>
        <fullName evidence="1">Uncharacterized protein</fullName>
    </submittedName>
</protein>